<feature type="compositionally biased region" description="Basic residues" evidence="1">
    <location>
        <begin position="55"/>
        <end position="71"/>
    </location>
</feature>
<protein>
    <submittedName>
        <fullName evidence="2">Uncharacterized protein</fullName>
    </submittedName>
</protein>
<keyword evidence="3" id="KW-1185">Reference proteome</keyword>
<evidence type="ECO:0000256" key="1">
    <source>
        <dbReference type="SAM" id="MobiDB-lite"/>
    </source>
</evidence>
<name>K9HKZ8_9PROT</name>
<feature type="compositionally biased region" description="Basic residues" evidence="1">
    <location>
        <begin position="11"/>
        <end position="21"/>
    </location>
</feature>
<dbReference type="Proteomes" id="UP000009881">
    <property type="component" value="Unassembled WGS sequence"/>
</dbReference>
<dbReference type="EMBL" id="ANHY01000013">
    <property type="protein sequence ID" value="EKV29241.1"/>
    <property type="molecule type" value="Genomic_DNA"/>
</dbReference>
<evidence type="ECO:0000313" key="3">
    <source>
        <dbReference type="Proteomes" id="UP000009881"/>
    </source>
</evidence>
<dbReference type="AlphaFoldDB" id="K9HKZ8"/>
<reference evidence="2 3" key="1">
    <citation type="journal article" date="2013" name="Genome Announc.">
        <title>Draft Genome Sequence of an Alphaproteobacterium, Caenispirillum salinarum AK4(T), Isolated from a Solar Saltern.</title>
        <authorList>
            <person name="Khatri I."/>
            <person name="Singh A."/>
            <person name="Korpole S."/>
            <person name="Pinnaka A.K."/>
            <person name="Subramanian S."/>
        </authorList>
    </citation>
    <scope>NUCLEOTIDE SEQUENCE [LARGE SCALE GENOMIC DNA]</scope>
    <source>
        <strain evidence="2 3">AK4</strain>
    </source>
</reference>
<accession>K9HKZ8</accession>
<gene>
    <name evidence="2" type="ORF">C882_0548</name>
</gene>
<comment type="caution">
    <text evidence="2">The sequence shown here is derived from an EMBL/GenBank/DDBJ whole genome shotgun (WGS) entry which is preliminary data.</text>
</comment>
<sequence>MLPGSGVPPGRWRRASRRRSRPAGEPDAAVMVGADRPLPAPRPAGNAARRERLPPRSRAKRRRIIRVRIHLSRQPPRRSGAAGGLGTGDALIV</sequence>
<dbReference type="STRING" id="1238182.C882_0548"/>
<evidence type="ECO:0000313" key="2">
    <source>
        <dbReference type="EMBL" id="EKV29241.1"/>
    </source>
</evidence>
<organism evidence="2 3">
    <name type="scientific">Caenispirillum salinarum AK4</name>
    <dbReference type="NCBI Taxonomy" id="1238182"/>
    <lineage>
        <taxon>Bacteria</taxon>
        <taxon>Pseudomonadati</taxon>
        <taxon>Pseudomonadota</taxon>
        <taxon>Alphaproteobacteria</taxon>
        <taxon>Rhodospirillales</taxon>
        <taxon>Novispirillaceae</taxon>
        <taxon>Caenispirillum</taxon>
    </lineage>
</organism>
<feature type="region of interest" description="Disordered" evidence="1">
    <location>
        <begin position="1"/>
        <end position="93"/>
    </location>
</feature>
<proteinExistence type="predicted"/>